<dbReference type="PANTHER" id="PTHR33434:SF2">
    <property type="entry name" value="FATTY ACID-BINDING PROTEIN TM_1468"/>
    <property type="match status" value="1"/>
</dbReference>
<dbReference type="Gene3D" id="3.30.1180.10">
    <property type="match status" value="1"/>
</dbReference>
<dbReference type="InterPro" id="IPR003797">
    <property type="entry name" value="DegV"/>
</dbReference>
<name>A0A7Z0GNY2_9MICC</name>
<dbReference type="Proteomes" id="UP000535437">
    <property type="component" value="Unassembled WGS sequence"/>
</dbReference>
<dbReference type="EMBL" id="JACCFY010000001">
    <property type="protein sequence ID" value="NYJ79485.1"/>
    <property type="molecule type" value="Genomic_DNA"/>
</dbReference>
<dbReference type="SUPFAM" id="SSF82549">
    <property type="entry name" value="DAK1/DegV-like"/>
    <property type="match status" value="1"/>
</dbReference>
<dbReference type="GO" id="GO:0008289">
    <property type="term" value="F:lipid binding"/>
    <property type="evidence" value="ECO:0007669"/>
    <property type="project" value="UniProtKB-KW"/>
</dbReference>
<gene>
    <name evidence="2" type="ORF">HNR09_002896</name>
</gene>
<keyword evidence="3" id="KW-1185">Reference proteome</keyword>
<evidence type="ECO:0000313" key="3">
    <source>
        <dbReference type="Proteomes" id="UP000535437"/>
    </source>
</evidence>
<dbReference type="InterPro" id="IPR050270">
    <property type="entry name" value="DegV_domain_contain"/>
</dbReference>
<dbReference type="NCBIfam" id="TIGR00762">
    <property type="entry name" value="DegV"/>
    <property type="match status" value="1"/>
</dbReference>
<keyword evidence="1" id="KW-0446">Lipid-binding</keyword>
<evidence type="ECO:0000256" key="1">
    <source>
        <dbReference type="ARBA" id="ARBA00023121"/>
    </source>
</evidence>
<dbReference type="PROSITE" id="PS51482">
    <property type="entry name" value="DEGV"/>
    <property type="match status" value="1"/>
</dbReference>
<comment type="caution">
    <text evidence="2">The sequence shown here is derived from an EMBL/GenBank/DDBJ whole genome shotgun (WGS) entry which is preliminary data.</text>
</comment>
<accession>A0A7Z0GNY2</accession>
<dbReference type="PANTHER" id="PTHR33434">
    <property type="entry name" value="DEGV DOMAIN-CONTAINING PROTEIN DR_1986-RELATED"/>
    <property type="match status" value="1"/>
</dbReference>
<dbReference type="RefSeq" id="WP_179542698.1">
    <property type="nucleotide sequence ID" value="NZ_BAAALL010000001.1"/>
</dbReference>
<proteinExistence type="predicted"/>
<sequence>MDPASAAHRDELLAAWIQSSRGPLAGGGPRRAGLWGARRRRGGIAVVTDSSCSLPSELLDAARVPVVSVPIPVMIGEQIYTETAGKARGSAGAGTPGDQTELDRDLALAVAQGITVRTSRPSPGRLAQTFTALQEQGCDGIVAIHLSSKLSGTVDAARLAAGEVDIPVRVVDSLQTGAALGHAVLDAAAAAGRGVGLEEVADTAEHSARGGTSFFVVPSLEQLRRGGRINALASLLGGLLWVKPLLGLQDGEVQLVERPRTMPRAMERLMARVEESAAGMERPRLVVHAFGNASPAVELADQVAGLSSRPVPVVDLPPSLAAHLGLGALAVCLTPEPG</sequence>
<organism evidence="2 3">
    <name type="scientific">Nesterenkonia xinjiangensis</name>
    <dbReference type="NCBI Taxonomy" id="225327"/>
    <lineage>
        <taxon>Bacteria</taxon>
        <taxon>Bacillati</taxon>
        <taxon>Actinomycetota</taxon>
        <taxon>Actinomycetes</taxon>
        <taxon>Micrococcales</taxon>
        <taxon>Micrococcaceae</taxon>
        <taxon>Nesterenkonia</taxon>
    </lineage>
</organism>
<dbReference type="InterPro" id="IPR043168">
    <property type="entry name" value="DegV_C"/>
</dbReference>
<dbReference type="AlphaFoldDB" id="A0A7Z0GNY2"/>
<dbReference type="Pfam" id="PF02645">
    <property type="entry name" value="DegV"/>
    <property type="match status" value="1"/>
</dbReference>
<dbReference type="Gene3D" id="3.40.50.10170">
    <property type="match status" value="1"/>
</dbReference>
<protein>
    <submittedName>
        <fullName evidence="2">DegV family protein with EDD domain</fullName>
    </submittedName>
</protein>
<reference evidence="2 3" key="1">
    <citation type="submission" date="2020-07" db="EMBL/GenBank/DDBJ databases">
        <title>Sequencing the genomes of 1000 actinobacteria strains.</title>
        <authorList>
            <person name="Klenk H.-P."/>
        </authorList>
    </citation>
    <scope>NUCLEOTIDE SEQUENCE [LARGE SCALE GENOMIC DNA]</scope>
    <source>
        <strain evidence="2 3">DSM 15475</strain>
    </source>
</reference>
<evidence type="ECO:0000313" key="2">
    <source>
        <dbReference type="EMBL" id="NYJ79485.1"/>
    </source>
</evidence>